<evidence type="ECO:0000259" key="1">
    <source>
        <dbReference type="Pfam" id="PF17906"/>
    </source>
</evidence>
<dbReference type="EMBL" id="JAJSOF020000025">
    <property type="protein sequence ID" value="KAJ4435235.1"/>
    <property type="molecule type" value="Genomic_DNA"/>
</dbReference>
<keyword evidence="3" id="KW-1185">Reference proteome</keyword>
<dbReference type="Gene3D" id="1.10.10.1450">
    <property type="match status" value="1"/>
</dbReference>
<evidence type="ECO:0000313" key="3">
    <source>
        <dbReference type="Proteomes" id="UP001148838"/>
    </source>
</evidence>
<gene>
    <name evidence="2" type="ORF">ANN_23813</name>
</gene>
<name>A0ABQ8SM58_PERAM</name>
<accession>A0ABQ8SM58</accession>
<sequence length="174" mass="19895">MQSRLRAATELGPDNCVDDAESIVRQNRSSSRFVRRLQYIFVHTGNFNERTSTLEFLIPSCAPTLTFEKGVSGITHVVVGNRNAKSESPSFTTIQNNRYILLCKFNREAKAAEAARNICAVYGKNVIEESTIRKWLCSFNDCTGVGSQICQLVPDQYRGVTRFRRMYRKRRMQL</sequence>
<feature type="domain" description="Mos1 transposase HTH" evidence="1">
    <location>
        <begin position="98"/>
        <end position="135"/>
    </location>
</feature>
<dbReference type="Proteomes" id="UP001148838">
    <property type="component" value="Unassembled WGS sequence"/>
</dbReference>
<evidence type="ECO:0000313" key="2">
    <source>
        <dbReference type="EMBL" id="KAJ4435235.1"/>
    </source>
</evidence>
<organism evidence="2 3">
    <name type="scientific">Periplaneta americana</name>
    <name type="common">American cockroach</name>
    <name type="synonym">Blatta americana</name>
    <dbReference type="NCBI Taxonomy" id="6978"/>
    <lineage>
        <taxon>Eukaryota</taxon>
        <taxon>Metazoa</taxon>
        <taxon>Ecdysozoa</taxon>
        <taxon>Arthropoda</taxon>
        <taxon>Hexapoda</taxon>
        <taxon>Insecta</taxon>
        <taxon>Pterygota</taxon>
        <taxon>Neoptera</taxon>
        <taxon>Polyneoptera</taxon>
        <taxon>Dictyoptera</taxon>
        <taxon>Blattodea</taxon>
        <taxon>Blattoidea</taxon>
        <taxon>Blattidae</taxon>
        <taxon>Blattinae</taxon>
        <taxon>Periplaneta</taxon>
    </lineage>
</organism>
<protein>
    <recommendedName>
        <fullName evidence="1">Mos1 transposase HTH domain-containing protein</fullName>
    </recommendedName>
</protein>
<reference evidence="2 3" key="1">
    <citation type="journal article" date="2022" name="Allergy">
        <title>Genome assembly and annotation of Periplaneta americana reveal a comprehensive cockroach allergen profile.</title>
        <authorList>
            <person name="Wang L."/>
            <person name="Xiong Q."/>
            <person name="Saelim N."/>
            <person name="Wang L."/>
            <person name="Nong W."/>
            <person name="Wan A.T."/>
            <person name="Shi M."/>
            <person name="Liu X."/>
            <person name="Cao Q."/>
            <person name="Hui J.H.L."/>
            <person name="Sookrung N."/>
            <person name="Leung T.F."/>
            <person name="Tungtrongchitr A."/>
            <person name="Tsui S.K.W."/>
        </authorList>
    </citation>
    <scope>NUCLEOTIDE SEQUENCE [LARGE SCALE GENOMIC DNA]</scope>
    <source>
        <strain evidence="2">PWHHKU_190912</strain>
    </source>
</reference>
<proteinExistence type="predicted"/>
<comment type="caution">
    <text evidence="2">The sequence shown here is derived from an EMBL/GenBank/DDBJ whole genome shotgun (WGS) entry which is preliminary data.</text>
</comment>
<dbReference type="InterPro" id="IPR041426">
    <property type="entry name" value="Mos1_HTH"/>
</dbReference>
<dbReference type="Pfam" id="PF17906">
    <property type="entry name" value="HTH_48"/>
    <property type="match status" value="1"/>
</dbReference>